<keyword evidence="1" id="KW-1133">Transmembrane helix</keyword>
<evidence type="ECO:0000313" key="3">
    <source>
        <dbReference type="Proteomes" id="UP000053989"/>
    </source>
</evidence>
<keyword evidence="1" id="KW-0472">Membrane</keyword>
<dbReference type="EMBL" id="KN822005">
    <property type="protein sequence ID" value="KIM69920.1"/>
    <property type="molecule type" value="Genomic_DNA"/>
</dbReference>
<dbReference type="STRING" id="1036808.A0A0C3EAZ7"/>
<keyword evidence="3" id="KW-1185">Reference proteome</keyword>
<name>A0A0C3EAZ7_9AGAM</name>
<accession>A0A0C3EAZ7</accession>
<proteinExistence type="predicted"/>
<dbReference type="AlphaFoldDB" id="A0A0C3EAZ7"/>
<protein>
    <submittedName>
        <fullName evidence="2">Uncharacterized protein</fullName>
    </submittedName>
</protein>
<dbReference type="HOGENOM" id="CLU_2414563_0_0_1"/>
<dbReference type="InParanoid" id="A0A0C3EAZ7"/>
<evidence type="ECO:0000313" key="2">
    <source>
        <dbReference type="EMBL" id="KIM69920.1"/>
    </source>
</evidence>
<keyword evidence="1" id="KW-0812">Transmembrane</keyword>
<reference evidence="2 3" key="1">
    <citation type="submission" date="2014-04" db="EMBL/GenBank/DDBJ databases">
        <authorList>
            <consortium name="DOE Joint Genome Institute"/>
            <person name="Kuo A."/>
            <person name="Kohler A."/>
            <person name="Nagy L.G."/>
            <person name="Floudas D."/>
            <person name="Copeland A."/>
            <person name="Barry K.W."/>
            <person name="Cichocki N."/>
            <person name="Veneault-Fourrey C."/>
            <person name="LaButti K."/>
            <person name="Lindquist E.A."/>
            <person name="Lipzen A."/>
            <person name="Lundell T."/>
            <person name="Morin E."/>
            <person name="Murat C."/>
            <person name="Sun H."/>
            <person name="Tunlid A."/>
            <person name="Henrissat B."/>
            <person name="Grigoriev I.V."/>
            <person name="Hibbett D.S."/>
            <person name="Martin F."/>
            <person name="Nordberg H.P."/>
            <person name="Cantor M.N."/>
            <person name="Hua S.X."/>
        </authorList>
    </citation>
    <scope>NUCLEOTIDE SEQUENCE [LARGE SCALE GENOMIC DNA]</scope>
    <source>
        <strain evidence="2 3">Foug A</strain>
    </source>
</reference>
<dbReference type="Proteomes" id="UP000053989">
    <property type="component" value="Unassembled WGS sequence"/>
</dbReference>
<feature type="transmembrane region" description="Helical" evidence="1">
    <location>
        <begin position="33"/>
        <end position="54"/>
    </location>
</feature>
<organism evidence="2 3">
    <name type="scientific">Scleroderma citrinum Foug A</name>
    <dbReference type="NCBI Taxonomy" id="1036808"/>
    <lineage>
        <taxon>Eukaryota</taxon>
        <taxon>Fungi</taxon>
        <taxon>Dikarya</taxon>
        <taxon>Basidiomycota</taxon>
        <taxon>Agaricomycotina</taxon>
        <taxon>Agaricomycetes</taxon>
        <taxon>Agaricomycetidae</taxon>
        <taxon>Boletales</taxon>
        <taxon>Sclerodermatineae</taxon>
        <taxon>Sclerodermataceae</taxon>
        <taxon>Scleroderma</taxon>
    </lineage>
</organism>
<reference evidence="3" key="2">
    <citation type="submission" date="2015-01" db="EMBL/GenBank/DDBJ databases">
        <title>Evolutionary Origins and Diversification of the Mycorrhizal Mutualists.</title>
        <authorList>
            <consortium name="DOE Joint Genome Institute"/>
            <consortium name="Mycorrhizal Genomics Consortium"/>
            <person name="Kohler A."/>
            <person name="Kuo A."/>
            <person name="Nagy L.G."/>
            <person name="Floudas D."/>
            <person name="Copeland A."/>
            <person name="Barry K.W."/>
            <person name="Cichocki N."/>
            <person name="Veneault-Fourrey C."/>
            <person name="LaButti K."/>
            <person name="Lindquist E.A."/>
            <person name="Lipzen A."/>
            <person name="Lundell T."/>
            <person name="Morin E."/>
            <person name="Murat C."/>
            <person name="Riley R."/>
            <person name="Ohm R."/>
            <person name="Sun H."/>
            <person name="Tunlid A."/>
            <person name="Henrissat B."/>
            <person name="Grigoriev I.V."/>
            <person name="Hibbett D.S."/>
            <person name="Martin F."/>
        </authorList>
    </citation>
    <scope>NUCLEOTIDE SEQUENCE [LARGE SCALE GENOMIC DNA]</scope>
    <source>
        <strain evidence="3">Foug A</strain>
    </source>
</reference>
<feature type="transmembrane region" description="Helical" evidence="1">
    <location>
        <begin position="66"/>
        <end position="87"/>
    </location>
</feature>
<gene>
    <name evidence="2" type="ORF">SCLCIDRAFT_492531</name>
</gene>
<sequence>MLDIAHSVFVAMGIWDSIIAPNGDFSSEQLDKIPWSISITVELAVLMTFVAQGFFAYRIYVLQRKWIVAVPLAILALGRLACASAAVSQLQV</sequence>
<dbReference type="OrthoDB" id="3206554at2759"/>
<evidence type="ECO:0000256" key="1">
    <source>
        <dbReference type="SAM" id="Phobius"/>
    </source>
</evidence>